<dbReference type="EMBL" id="CP041405">
    <property type="protein sequence ID" value="QDM42088.1"/>
    <property type="molecule type" value="Genomic_DNA"/>
</dbReference>
<evidence type="ECO:0000313" key="4">
    <source>
        <dbReference type="Proteomes" id="UP000315377"/>
    </source>
</evidence>
<dbReference type="EMBL" id="JAMDMM010000080">
    <property type="protein sequence ID" value="MCY9611183.1"/>
    <property type="molecule type" value="Genomic_DNA"/>
</dbReference>
<accession>A0AAP9DQA8</accession>
<evidence type="ECO:0000256" key="1">
    <source>
        <dbReference type="ARBA" id="ARBA00023125"/>
    </source>
</evidence>
<dbReference type="Proteomes" id="UP000315377">
    <property type="component" value="Chromosome"/>
</dbReference>
<evidence type="ECO:0000313" key="5">
    <source>
        <dbReference type="Proteomes" id="UP001209276"/>
    </source>
</evidence>
<keyword evidence="1" id="KW-0238">DNA-binding</keyword>
<reference evidence="2 5" key="2">
    <citation type="submission" date="2022-05" db="EMBL/GenBank/DDBJ databases">
        <title>Genome Sequencing of Bee-Associated Microbes.</title>
        <authorList>
            <person name="Dunlap C."/>
        </authorList>
    </citation>
    <scope>NUCLEOTIDE SEQUENCE [LARGE SCALE GENOMIC DNA]</scope>
    <source>
        <strain evidence="2 5">NRRL B-14613</strain>
    </source>
</reference>
<dbReference type="RefSeq" id="WP_087443907.1">
    <property type="nucleotide sequence ID" value="NZ_CABMNB010000036.1"/>
</dbReference>
<dbReference type="GO" id="GO:0003677">
    <property type="term" value="F:DNA binding"/>
    <property type="evidence" value="ECO:0007669"/>
    <property type="project" value="UniProtKB-KW"/>
</dbReference>
<protein>
    <submittedName>
        <fullName evidence="2">Phage integrase N-terminal SAM-like domain-containing protein</fullName>
    </submittedName>
</protein>
<dbReference type="Proteomes" id="UP001209276">
    <property type="component" value="Unassembled WGS sequence"/>
</dbReference>
<evidence type="ECO:0000313" key="3">
    <source>
        <dbReference type="EMBL" id="QDM42088.1"/>
    </source>
</evidence>
<dbReference type="Gene3D" id="1.10.150.130">
    <property type="match status" value="1"/>
</dbReference>
<sequence length="215" mass="25134">MWVRIWKSSVKWGLRYASYDAELIERTKKLSRIFWSPRHRAWIVPDEQSIYEMMEILKGEGVSIFTVVKENELLGFWMQKNLVKATTKHNIKGESKKQALVDAMRAHGYSAKTIRANVGHVNRYKAYLNQGGQVRNDQCLQEYALHLLSRFCTHSYVNQAISAISLLQKEVWKMDLAERGRRKGGGKRPVRPRGRQVSYIPANLYRYPRSYHTMS</sequence>
<proteinExistence type="predicted"/>
<organism evidence="3 4">
    <name type="scientific">Paenibacillus thiaminolyticus</name>
    <name type="common">Bacillus thiaminolyticus</name>
    <dbReference type="NCBI Taxonomy" id="49283"/>
    <lineage>
        <taxon>Bacteria</taxon>
        <taxon>Bacillati</taxon>
        <taxon>Bacillota</taxon>
        <taxon>Bacilli</taxon>
        <taxon>Bacillales</taxon>
        <taxon>Paenibacillaceae</taxon>
        <taxon>Paenibacillus</taxon>
    </lineage>
</organism>
<dbReference type="GeneID" id="76994409"/>
<name>A0AAP9DQA8_PANTH</name>
<dbReference type="AlphaFoldDB" id="A0AAP9DQA8"/>
<keyword evidence="5" id="KW-1185">Reference proteome</keyword>
<evidence type="ECO:0000313" key="2">
    <source>
        <dbReference type="EMBL" id="MCY9611183.1"/>
    </source>
</evidence>
<dbReference type="InterPro" id="IPR010998">
    <property type="entry name" value="Integrase_recombinase_N"/>
</dbReference>
<reference evidence="3 4" key="1">
    <citation type="submission" date="2019-07" db="EMBL/GenBank/DDBJ databases">
        <title>Paenibacillus thiaminolyticus NRRL B-4156.</title>
        <authorList>
            <person name="Hehnly C."/>
            <person name="Zhang L."/>
        </authorList>
    </citation>
    <scope>NUCLEOTIDE SEQUENCE [LARGE SCALE GENOMIC DNA]</scope>
    <source>
        <strain evidence="3 4">NRRL B-4156</strain>
    </source>
</reference>
<gene>
    <name evidence="3" type="ORF">FLT43_00110</name>
    <name evidence="2" type="ORF">M5W83_28970</name>
</gene>